<keyword evidence="1 2" id="KW-0378">Hydrolase</keyword>
<feature type="domain" description="ERCC4" evidence="3">
    <location>
        <begin position="3"/>
        <end position="94"/>
    </location>
</feature>
<protein>
    <recommendedName>
        <fullName evidence="2">Crossover junction endonuclease MUS81</fullName>
        <ecNumber evidence="2">3.1.22.-</ecNumber>
    </recommendedName>
</protein>
<keyword evidence="2" id="KW-0227">DNA damage</keyword>
<sequence>MERVRKGSGDILDTTKGQHLAQGIDCEVRQLPCGDVRFVAQYPGGIEVILDYIIERKTLEDFHASMRDGRERREAFKMRQAQIPRRIFLLEGDVKQNTLLRNKASFEKRRAEIEVCDDFYSKKTKSLDDTVVLFVNLQTSMHAVFGAAIGIDD</sequence>
<dbReference type="Gramene" id="CDF39973">
    <property type="protein sequence ID" value="CDF39973"/>
    <property type="gene ID" value="CHC_T00008921001"/>
</dbReference>
<evidence type="ECO:0000256" key="2">
    <source>
        <dbReference type="RuleBase" id="RU369042"/>
    </source>
</evidence>
<dbReference type="KEGG" id="ccp:CHC_T00008921001"/>
<organism evidence="4 6">
    <name type="scientific">Chondrus crispus</name>
    <name type="common">Carrageen Irish moss</name>
    <name type="synonym">Polymorpha crispa</name>
    <dbReference type="NCBI Taxonomy" id="2769"/>
    <lineage>
        <taxon>Eukaryota</taxon>
        <taxon>Rhodophyta</taxon>
        <taxon>Florideophyceae</taxon>
        <taxon>Rhodymeniophycidae</taxon>
        <taxon>Gigartinales</taxon>
        <taxon>Gigartinaceae</taxon>
        <taxon>Chondrus</taxon>
    </lineage>
</organism>
<dbReference type="GO" id="GO:0048476">
    <property type="term" value="C:Holliday junction resolvase complex"/>
    <property type="evidence" value="ECO:0007669"/>
    <property type="project" value="UniProtKB-UniRule"/>
</dbReference>
<name>R7QJL8_CHOCR</name>
<dbReference type="EC" id="3.1.22.-" evidence="2"/>
<dbReference type="InterPro" id="IPR011335">
    <property type="entry name" value="Restrct_endonuc-II-like"/>
</dbReference>
<dbReference type="GeneID" id="17326336"/>
<dbReference type="InterPro" id="IPR033309">
    <property type="entry name" value="Mus81"/>
</dbReference>
<reference evidence="4" key="3">
    <citation type="submission" date="2013-05" db="EMBL/GenBank/DDBJ databases">
        <authorList>
            <person name="Genoscope - CEA"/>
        </authorList>
    </citation>
    <scope>NUCLEOTIDE SEQUENCE</scope>
    <source>
        <strain evidence="4">Stackhouse</strain>
    </source>
</reference>
<dbReference type="GO" id="GO:0000712">
    <property type="term" value="P:resolution of meiotic recombination intermediates"/>
    <property type="evidence" value="ECO:0007669"/>
    <property type="project" value="TreeGrafter"/>
</dbReference>
<dbReference type="PANTHER" id="PTHR13451">
    <property type="entry name" value="CLASS II CROSSOVER JUNCTION ENDONUCLEASE MUS81"/>
    <property type="match status" value="1"/>
</dbReference>
<dbReference type="GO" id="GO:0005634">
    <property type="term" value="C:nucleus"/>
    <property type="evidence" value="ECO:0007669"/>
    <property type="project" value="UniProtKB-SubCell"/>
</dbReference>
<dbReference type="InterPro" id="IPR047416">
    <property type="entry name" value="XPF_nuclease_Mus81"/>
</dbReference>
<comment type="cofactor">
    <cofactor evidence="2">
        <name>Mg(2+)</name>
        <dbReference type="ChEBI" id="CHEBI:18420"/>
    </cofactor>
</comment>
<dbReference type="Pfam" id="PF02732">
    <property type="entry name" value="ERCC4"/>
    <property type="match status" value="1"/>
</dbReference>
<evidence type="ECO:0000259" key="3">
    <source>
        <dbReference type="SMART" id="SM00891"/>
    </source>
</evidence>
<dbReference type="RefSeq" id="XP_005710267.1">
    <property type="nucleotide sequence ID" value="XM_005710210.1"/>
</dbReference>
<evidence type="ECO:0000313" key="5">
    <source>
        <dbReference type="EMBL" id="CDF39973.1"/>
    </source>
</evidence>
<dbReference type="EMBL" id="HG002094">
    <property type="protein sequence ID" value="CDF39973.1"/>
    <property type="molecule type" value="Genomic_DNA"/>
</dbReference>
<dbReference type="Gramene" id="CDF38712">
    <property type="protein sequence ID" value="CDF38712"/>
    <property type="gene ID" value="CHC_T00009067001"/>
</dbReference>
<dbReference type="GO" id="GO:0000727">
    <property type="term" value="P:double-strand break repair via break-induced replication"/>
    <property type="evidence" value="ECO:0007669"/>
    <property type="project" value="UniProtKB-UniRule"/>
</dbReference>
<proteinExistence type="inferred from homology"/>
<reference evidence="4" key="2">
    <citation type="journal article" date="2013" name="Proc. Natl. Acad. Sci. U.S.A.">
        <title>Genome structure and metabolic features in the red seaweed Chondrus crispus shed light on evolution of the Archaeplastida.</title>
        <authorList>
            <person name="Collen J."/>
            <person name="Porcel B."/>
            <person name="Carre W."/>
            <person name="Ball S.G."/>
            <person name="Chaparro C."/>
            <person name="Tonon T."/>
            <person name="Barbeyron T."/>
            <person name="Michel G."/>
            <person name="Noel B."/>
            <person name="Valentin K."/>
            <person name="Elias M."/>
            <person name="Artiguenave F."/>
            <person name="Arun A."/>
            <person name="Aury J.M."/>
            <person name="Barbosa-Neto J.F."/>
            <person name="Bothwell J.H."/>
            <person name="Bouget F.Y."/>
            <person name="Brillet L."/>
            <person name="Cabello-Hurtado F."/>
            <person name="Capella-Gutierrez S."/>
            <person name="Charrier B."/>
            <person name="Cladiere L."/>
            <person name="Cock J.M."/>
            <person name="Coelho S.M."/>
            <person name="Colleoni C."/>
            <person name="Czjzek M."/>
            <person name="Da Silva C."/>
            <person name="Delage L."/>
            <person name="Denoeud F."/>
            <person name="Deschamps P."/>
            <person name="Dittami S.M."/>
            <person name="Gabalden T."/>
            <person name="Gachon C.M."/>
            <person name="Groisillier A."/>
            <person name="Herve C."/>
            <person name="Jabbari K."/>
            <person name="Katinka M."/>
            <person name="Kloareg B."/>
            <person name="Kowalczyk N."/>
            <person name="Labadie K."/>
            <person name="Leblanc C."/>
            <person name="Lopez P.J."/>
            <person name="McLachlan D.H."/>
            <person name="Meslet-Cladiere L."/>
            <person name="Moustafa A."/>
            <person name="Nehr Z."/>
            <person name="Nyvall Collen P."/>
            <person name="Panaud O."/>
            <person name="Partensky F."/>
            <person name="Poulain J."/>
            <person name="Rensing S.A."/>
            <person name="Rousvoal S."/>
            <person name="Samson G."/>
            <person name="Symeonidi A."/>
            <person name="Weissenbach J."/>
            <person name="Zambounis A."/>
            <person name="Wincker P."/>
            <person name="Boyen C."/>
        </authorList>
    </citation>
    <scope>NUCLEOTIDE SEQUENCE [LARGE SCALE GENOMIC DNA]</scope>
    <source>
        <strain evidence="4">Stackhouse</strain>
    </source>
</reference>
<dbReference type="InterPro" id="IPR006166">
    <property type="entry name" value="ERCC4_domain"/>
</dbReference>
<dbReference type="RefSeq" id="XP_005718617.1">
    <property type="nucleotide sequence ID" value="XM_005718560.1"/>
</dbReference>
<dbReference type="OrthoDB" id="5963188at2759"/>
<evidence type="ECO:0000313" key="4">
    <source>
        <dbReference type="EMBL" id="CDF38712.1"/>
    </source>
</evidence>
<dbReference type="GO" id="GO:0006308">
    <property type="term" value="P:DNA catabolic process"/>
    <property type="evidence" value="ECO:0007669"/>
    <property type="project" value="UniProtKB-UniRule"/>
</dbReference>
<dbReference type="GO" id="GO:0008821">
    <property type="term" value="F:crossover junction DNA endonuclease activity"/>
    <property type="evidence" value="ECO:0007669"/>
    <property type="project" value="UniProtKB-UniRule"/>
</dbReference>
<accession>R7QJL8</accession>
<reference evidence="6" key="1">
    <citation type="journal article" date="2013" name="Proc. Natl. Acad. Sci. U.S.A.">
        <title>Genome structure and metabolic features in the red seaweed Chondrus crispus shed light on evolution of the Archaeplastida.</title>
        <authorList>
            <person name="Collen J."/>
            <person name="Porcel B."/>
            <person name="Carre W."/>
            <person name="Ball S.G."/>
            <person name="Chaparro C."/>
            <person name="Tonon T."/>
            <person name="Barbeyron T."/>
            <person name="Michel G."/>
            <person name="Noel B."/>
            <person name="Valentin K."/>
            <person name="Elias M."/>
            <person name="Artiguenave F."/>
            <person name="Arun A."/>
            <person name="Aury J.M."/>
            <person name="Barbosa-Neto J.F."/>
            <person name="Bothwell J.H."/>
            <person name="Bouget F.Y."/>
            <person name="Brillet L."/>
            <person name="Cabello-Hurtado F."/>
            <person name="Capella-Gutierrez S."/>
            <person name="Charrier B."/>
            <person name="Cladiere L."/>
            <person name="Cock J.M."/>
            <person name="Coelho S.M."/>
            <person name="Colleoni C."/>
            <person name="Czjzek M."/>
            <person name="Da Silva C."/>
            <person name="Delage L."/>
            <person name="Denoeud F."/>
            <person name="Deschamps P."/>
            <person name="Dittami S.M."/>
            <person name="Gabaldon T."/>
            <person name="Gachon C.M."/>
            <person name="Groisillier A."/>
            <person name="Herve C."/>
            <person name="Jabbari K."/>
            <person name="Katinka M."/>
            <person name="Kloareg B."/>
            <person name="Kowalczyk N."/>
            <person name="Labadie K."/>
            <person name="Leblanc C."/>
            <person name="Lopez P.J."/>
            <person name="McLachlan D.H."/>
            <person name="Meslet-Cladiere L."/>
            <person name="Moustafa A."/>
            <person name="Nehr Z."/>
            <person name="Nyvall Collen P."/>
            <person name="Panaud O."/>
            <person name="Partensky F."/>
            <person name="Poulain J."/>
            <person name="Rensing S.A."/>
            <person name="Rousvoal S."/>
            <person name="Samson G."/>
            <person name="Symeonidi A."/>
            <person name="Weissenbach J."/>
            <person name="Zambounis A."/>
            <person name="Wincker P."/>
            <person name="Boyen C."/>
        </authorList>
    </citation>
    <scope>NUCLEOTIDE SEQUENCE [LARGE SCALE GENOMIC DNA]</scope>
    <source>
        <strain evidence="6">cv. Stackhouse</strain>
    </source>
</reference>
<comment type="subunit">
    <text evidence="2">Interacts with EME1.</text>
</comment>
<keyword evidence="2" id="KW-0460">Magnesium</keyword>
<comment type="function">
    <text evidence="2">Interacts with EME1 to form a DNA structure-specific endonuclease with substrate preference for branched DNA structures with a 5'-end at the branch nick. Typical substrates include 3'-flap structures, D-loops, replication forks and nicked Holliday junctions. May be required in mitosis for the processing of stalled or collapsed replication fork intermediates. May be required in meiosis for the repair of meiosis-specific double strand breaks subsequent to single-end invasion (SEI).</text>
</comment>
<dbReference type="CDD" id="cd20074">
    <property type="entry name" value="XPF_nuclease_Mus81"/>
    <property type="match status" value="1"/>
</dbReference>
<keyword evidence="2" id="KW-0479">Metal-binding</keyword>
<dbReference type="AlphaFoldDB" id="R7QJL8"/>
<dbReference type="SUPFAM" id="SSF52980">
    <property type="entry name" value="Restriction endonuclease-like"/>
    <property type="match status" value="1"/>
</dbReference>
<dbReference type="SMART" id="SM00891">
    <property type="entry name" value="ERCC4"/>
    <property type="match status" value="1"/>
</dbReference>
<dbReference type="GeneID" id="17317977"/>
<keyword evidence="2" id="KW-0540">Nuclease</keyword>
<comment type="similarity">
    <text evidence="2">Belongs to the XPF family.</text>
</comment>
<dbReference type="GO" id="GO:0048257">
    <property type="term" value="F:3'-flap endonuclease activity"/>
    <property type="evidence" value="ECO:0007669"/>
    <property type="project" value="TreeGrafter"/>
</dbReference>
<dbReference type="GO" id="GO:0003677">
    <property type="term" value="F:DNA binding"/>
    <property type="evidence" value="ECO:0007669"/>
    <property type="project" value="UniProtKB-UniRule"/>
</dbReference>
<gene>
    <name evidence="5" type="ORF">CHC_T00008921001</name>
    <name evidence="4" type="ORF">CHC_T00009067001</name>
</gene>
<dbReference type="GO" id="GO:0046872">
    <property type="term" value="F:metal ion binding"/>
    <property type="evidence" value="ECO:0007669"/>
    <property type="project" value="UniProtKB-UniRule"/>
</dbReference>
<keyword evidence="2" id="KW-0234">DNA repair</keyword>
<dbReference type="KEGG" id="ccp:CHC_T00009067001"/>
<dbReference type="Proteomes" id="UP000012073">
    <property type="component" value="Unassembled WGS sequence"/>
</dbReference>
<keyword evidence="2" id="KW-0539">Nucleus</keyword>
<dbReference type="Gene3D" id="3.40.50.10130">
    <property type="match status" value="1"/>
</dbReference>
<dbReference type="EMBL" id="HG001959">
    <property type="protein sequence ID" value="CDF38712.1"/>
    <property type="molecule type" value="Genomic_DNA"/>
</dbReference>
<dbReference type="GO" id="GO:0031573">
    <property type="term" value="P:mitotic intra-S DNA damage checkpoint signaling"/>
    <property type="evidence" value="ECO:0007669"/>
    <property type="project" value="TreeGrafter"/>
</dbReference>
<keyword evidence="2" id="KW-0233">DNA recombination</keyword>
<keyword evidence="6" id="KW-1185">Reference proteome</keyword>
<evidence type="ECO:0000313" key="6">
    <source>
        <dbReference type="Proteomes" id="UP000012073"/>
    </source>
</evidence>
<keyword evidence="2 4" id="KW-0255">Endonuclease</keyword>
<comment type="subcellular location">
    <subcellularLocation>
        <location evidence="2">Nucleus</location>
    </subcellularLocation>
</comment>
<dbReference type="PANTHER" id="PTHR13451:SF0">
    <property type="entry name" value="CROSSOVER JUNCTION ENDONUCLEASE MUS81"/>
    <property type="match status" value="1"/>
</dbReference>
<dbReference type="STRING" id="2769.R7QJL8"/>
<evidence type="ECO:0000256" key="1">
    <source>
        <dbReference type="ARBA" id="ARBA00022801"/>
    </source>
</evidence>